<dbReference type="EMBL" id="AFRT01003943">
    <property type="protein sequence ID" value="ELU36216.1"/>
    <property type="molecule type" value="Genomic_DNA"/>
</dbReference>
<accession>L8WDF7</accession>
<comment type="caution">
    <text evidence="1">The sequence shown here is derived from an EMBL/GenBank/DDBJ whole genome shotgun (WGS) entry which is preliminary data.</text>
</comment>
<sequence>MVSLNWSPNRPWVLTSAPIVVRPIDRGCRLALDTSAGQSGAQLRVTG</sequence>
<dbReference type="HOGENOM" id="CLU_3175693_0_0_1"/>
<evidence type="ECO:0000313" key="2">
    <source>
        <dbReference type="Proteomes" id="UP000011668"/>
    </source>
</evidence>
<name>L8WDF7_THACA</name>
<proteinExistence type="predicted"/>
<gene>
    <name evidence="1" type="ORF">AG1IA_09754</name>
</gene>
<reference evidence="1 2" key="1">
    <citation type="journal article" date="2013" name="Nat. Commun.">
        <title>The evolution and pathogenic mechanisms of the rice sheath blight pathogen.</title>
        <authorList>
            <person name="Zheng A."/>
            <person name="Lin R."/>
            <person name="Xu L."/>
            <person name="Qin P."/>
            <person name="Tang C."/>
            <person name="Ai P."/>
            <person name="Zhang D."/>
            <person name="Liu Y."/>
            <person name="Sun Z."/>
            <person name="Feng H."/>
            <person name="Wang Y."/>
            <person name="Chen Y."/>
            <person name="Liang X."/>
            <person name="Fu R."/>
            <person name="Li Q."/>
            <person name="Zhang J."/>
            <person name="Yu X."/>
            <person name="Xie Z."/>
            <person name="Ding L."/>
            <person name="Guan P."/>
            <person name="Tang J."/>
            <person name="Liang Y."/>
            <person name="Wang S."/>
            <person name="Deng Q."/>
            <person name="Li S."/>
            <person name="Zhu J."/>
            <person name="Wang L."/>
            <person name="Liu H."/>
            <person name="Li P."/>
        </authorList>
    </citation>
    <scope>NUCLEOTIDE SEQUENCE [LARGE SCALE GENOMIC DNA]</scope>
    <source>
        <strain evidence="2">AG-1 IA</strain>
    </source>
</reference>
<dbReference type="Proteomes" id="UP000011668">
    <property type="component" value="Unassembled WGS sequence"/>
</dbReference>
<keyword evidence="2" id="KW-1185">Reference proteome</keyword>
<evidence type="ECO:0000313" key="1">
    <source>
        <dbReference type="EMBL" id="ELU36216.1"/>
    </source>
</evidence>
<organism evidence="1 2">
    <name type="scientific">Thanatephorus cucumeris (strain AG1-IA)</name>
    <name type="common">Rice sheath blight fungus</name>
    <name type="synonym">Rhizoctonia solani</name>
    <dbReference type="NCBI Taxonomy" id="983506"/>
    <lineage>
        <taxon>Eukaryota</taxon>
        <taxon>Fungi</taxon>
        <taxon>Dikarya</taxon>
        <taxon>Basidiomycota</taxon>
        <taxon>Agaricomycotina</taxon>
        <taxon>Agaricomycetes</taxon>
        <taxon>Cantharellales</taxon>
        <taxon>Ceratobasidiaceae</taxon>
        <taxon>Rhizoctonia</taxon>
        <taxon>Rhizoctonia solani AG-1</taxon>
    </lineage>
</organism>
<protein>
    <submittedName>
        <fullName evidence="1">Uncharacterized protein</fullName>
    </submittedName>
</protein>
<dbReference type="AlphaFoldDB" id="L8WDF7"/>